<evidence type="ECO:0000256" key="2">
    <source>
        <dbReference type="ARBA" id="ARBA00022448"/>
    </source>
</evidence>
<evidence type="ECO:0000256" key="3">
    <source>
        <dbReference type="ARBA" id="ARBA00022490"/>
    </source>
</evidence>
<name>A0A2N8PTN2_ENTAV</name>
<evidence type="ECO:0000256" key="7">
    <source>
        <dbReference type="ARBA" id="ARBA00022777"/>
    </source>
</evidence>
<protein>
    <submittedName>
        <fullName evidence="9">PTS mannose transporter subunit IIA</fullName>
    </submittedName>
</protein>
<evidence type="ECO:0000256" key="5">
    <source>
        <dbReference type="ARBA" id="ARBA00022679"/>
    </source>
</evidence>
<feature type="domain" description="PTS EIIA type-4" evidence="8">
    <location>
        <begin position="1"/>
        <end position="124"/>
    </location>
</feature>
<evidence type="ECO:0000256" key="1">
    <source>
        <dbReference type="ARBA" id="ARBA00004496"/>
    </source>
</evidence>
<dbReference type="GO" id="GO:0009401">
    <property type="term" value="P:phosphoenolpyruvate-dependent sugar phosphotransferase system"/>
    <property type="evidence" value="ECO:0007669"/>
    <property type="project" value="UniProtKB-KW"/>
</dbReference>
<keyword evidence="2" id="KW-0813">Transport</keyword>
<evidence type="ECO:0000313" key="9">
    <source>
        <dbReference type="EMBL" id="RVU92500.1"/>
    </source>
</evidence>
<gene>
    <name evidence="9" type="ORF">EK398_18450</name>
</gene>
<reference evidence="9 10" key="1">
    <citation type="submission" date="2018-12" db="EMBL/GenBank/DDBJ databases">
        <title>A novel vanA-carrying plasmid in a clinical isolate of Enterococcus avium.</title>
        <authorList>
            <person name="Bernasconi O.J."/>
            <person name="Luzzaro F."/>
            <person name="Endimiani A."/>
        </authorList>
    </citation>
    <scope>NUCLEOTIDE SEQUENCE [LARGE SCALE GENOMIC DNA]</scope>
    <source>
        <strain evidence="9 10">LC0559/18</strain>
    </source>
</reference>
<evidence type="ECO:0000256" key="6">
    <source>
        <dbReference type="ARBA" id="ARBA00022683"/>
    </source>
</evidence>
<dbReference type="PANTHER" id="PTHR33799">
    <property type="entry name" value="PTS PERMEASE-RELATED-RELATED"/>
    <property type="match status" value="1"/>
</dbReference>
<dbReference type="Gene3D" id="3.40.50.510">
    <property type="entry name" value="Phosphotransferase system, mannose-type IIA component"/>
    <property type="match status" value="1"/>
</dbReference>
<dbReference type="SUPFAM" id="SSF53062">
    <property type="entry name" value="PTS system fructose IIA component-like"/>
    <property type="match status" value="1"/>
</dbReference>
<keyword evidence="5" id="KW-0808">Transferase</keyword>
<dbReference type="InterPro" id="IPR051471">
    <property type="entry name" value="Bacterial_PTS_sugar_comp"/>
</dbReference>
<dbReference type="InterPro" id="IPR036662">
    <property type="entry name" value="PTS_EIIA_man-typ_sf"/>
</dbReference>
<keyword evidence="4" id="KW-0762">Sugar transport</keyword>
<dbReference type="GO" id="GO:0016301">
    <property type="term" value="F:kinase activity"/>
    <property type="evidence" value="ECO:0007669"/>
    <property type="project" value="UniProtKB-KW"/>
</dbReference>
<accession>A0A2N8PTN2</accession>
<dbReference type="GO" id="GO:0016020">
    <property type="term" value="C:membrane"/>
    <property type="evidence" value="ECO:0007669"/>
    <property type="project" value="InterPro"/>
</dbReference>
<proteinExistence type="predicted"/>
<dbReference type="Pfam" id="PF03610">
    <property type="entry name" value="EIIA-man"/>
    <property type="match status" value="1"/>
</dbReference>
<evidence type="ECO:0000313" key="10">
    <source>
        <dbReference type="Proteomes" id="UP000288388"/>
    </source>
</evidence>
<dbReference type="Proteomes" id="UP000288388">
    <property type="component" value="Unassembled WGS sequence"/>
</dbReference>
<dbReference type="PANTHER" id="PTHR33799:SF1">
    <property type="entry name" value="PTS SYSTEM MANNOSE-SPECIFIC EIIAB COMPONENT-RELATED"/>
    <property type="match status" value="1"/>
</dbReference>
<organism evidence="9 10">
    <name type="scientific">Enterococcus avium</name>
    <name type="common">Streptococcus avium</name>
    <dbReference type="NCBI Taxonomy" id="33945"/>
    <lineage>
        <taxon>Bacteria</taxon>
        <taxon>Bacillati</taxon>
        <taxon>Bacillota</taxon>
        <taxon>Bacilli</taxon>
        <taxon>Lactobacillales</taxon>
        <taxon>Enterococcaceae</taxon>
        <taxon>Enterococcus</taxon>
    </lineage>
</organism>
<dbReference type="InterPro" id="IPR033887">
    <property type="entry name" value="PTS_IIA_man"/>
</dbReference>
<dbReference type="PROSITE" id="PS51096">
    <property type="entry name" value="PTS_EIIA_TYPE_4"/>
    <property type="match status" value="1"/>
</dbReference>
<keyword evidence="7" id="KW-0418">Kinase</keyword>
<sequence>MKGILLVSHGGLAEGMRKSLELFSGKLEQLAALSLSAGQDISEFNEQLVQKIASVDSGDGVVVFCDLAFGTPANVVARLLTDPKYKGKLQIVTGMNLPMVLEYSQLRAETIDFNDMIKVGKDGIINLNESLNL</sequence>
<evidence type="ECO:0000259" key="8">
    <source>
        <dbReference type="PROSITE" id="PS51096"/>
    </source>
</evidence>
<comment type="subcellular location">
    <subcellularLocation>
        <location evidence="1">Cytoplasm</location>
    </subcellularLocation>
</comment>
<dbReference type="RefSeq" id="WP_102873168.1">
    <property type="nucleotide sequence ID" value="NZ_JBPFKW010000307.1"/>
</dbReference>
<dbReference type="InterPro" id="IPR004701">
    <property type="entry name" value="PTS_EIIA_man-typ"/>
</dbReference>
<dbReference type="EMBL" id="RYZS01000002">
    <property type="protein sequence ID" value="RVU92500.1"/>
    <property type="molecule type" value="Genomic_DNA"/>
</dbReference>
<dbReference type="CDD" id="cd00006">
    <property type="entry name" value="PTS_IIA_man"/>
    <property type="match status" value="1"/>
</dbReference>
<comment type="caution">
    <text evidence="9">The sequence shown here is derived from an EMBL/GenBank/DDBJ whole genome shotgun (WGS) entry which is preliminary data.</text>
</comment>
<dbReference type="AlphaFoldDB" id="A0A2N8PTN2"/>
<dbReference type="GO" id="GO:0005737">
    <property type="term" value="C:cytoplasm"/>
    <property type="evidence" value="ECO:0007669"/>
    <property type="project" value="UniProtKB-SubCell"/>
</dbReference>
<keyword evidence="6" id="KW-0598">Phosphotransferase system</keyword>
<keyword evidence="3" id="KW-0963">Cytoplasm</keyword>
<evidence type="ECO:0000256" key="4">
    <source>
        <dbReference type="ARBA" id="ARBA00022597"/>
    </source>
</evidence>